<feature type="region of interest" description="Disordered" evidence="1">
    <location>
        <begin position="273"/>
        <end position="313"/>
    </location>
</feature>
<dbReference type="AlphaFoldDB" id="A0AAV0TSI9"/>
<evidence type="ECO:0000313" key="2">
    <source>
        <dbReference type="EMBL" id="CAI5725219.1"/>
    </source>
</evidence>
<gene>
    <name evidence="2" type="ORF">HBR001_LOCUS3545</name>
</gene>
<feature type="compositionally biased region" description="Polar residues" evidence="1">
    <location>
        <begin position="21"/>
        <end position="31"/>
    </location>
</feature>
<dbReference type="InterPro" id="IPR013887">
    <property type="entry name" value="UPF0592"/>
</dbReference>
<feature type="compositionally biased region" description="Low complexity" evidence="1">
    <location>
        <begin position="299"/>
        <end position="308"/>
    </location>
</feature>
<dbReference type="PANTHER" id="PTHR40261">
    <property type="match status" value="1"/>
</dbReference>
<proteinExistence type="predicted"/>
<feature type="region of interest" description="Disordered" evidence="1">
    <location>
        <begin position="1"/>
        <end position="72"/>
    </location>
</feature>
<comment type="caution">
    <text evidence="2">The sequence shown here is derived from an EMBL/GenBank/DDBJ whole genome shotgun (WGS) entry which is preliminary data.</text>
</comment>
<feature type="compositionally biased region" description="Low complexity" evidence="1">
    <location>
        <begin position="32"/>
        <end position="64"/>
    </location>
</feature>
<protein>
    <submittedName>
        <fullName evidence="2">Uncharacterized protein</fullName>
    </submittedName>
</protein>
<dbReference type="Pfam" id="PF08578">
    <property type="entry name" value="DUF1765"/>
    <property type="match status" value="1"/>
</dbReference>
<evidence type="ECO:0000256" key="1">
    <source>
        <dbReference type="SAM" id="MobiDB-lite"/>
    </source>
</evidence>
<name>A0AAV0TSI9_HYABA</name>
<dbReference type="EMBL" id="CANTFL010000591">
    <property type="protein sequence ID" value="CAI5725219.1"/>
    <property type="molecule type" value="Genomic_DNA"/>
</dbReference>
<keyword evidence="3" id="KW-1185">Reference proteome</keyword>
<feature type="compositionally biased region" description="Basic residues" evidence="1">
    <location>
        <begin position="283"/>
        <end position="298"/>
    </location>
</feature>
<dbReference type="PANTHER" id="PTHR40261:SF1">
    <property type="entry name" value="RIESKE DOMAIN-CONTAINING PROTEIN"/>
    <property type="match status" value="1"/>
</dbReference>
<organism evidence="2 3">
    <name type="scientific">Hyaloperonospora brassicae</name>
    <name type="common">Brassica downy mildew</name>
    <name type="synonym">Peronospora brassicae</name>
    <dbReference type="NCBI Taxonomy" id="162125"/>
    <lineage>
        <taxon>Eukaryota</taxon>
        <taxon>Sar</taxon>
        <taxon>Stramenopiles</taxon>
        <taxon>Oomycota</taxon>
        <taxon>Peronosporomycetes</taxon>
        <taxon>Peronosporales</taxon>
        <taxon>Peronosporaceae</taxon>
        <taxon>Hyaloperonospora</taxon>
    </lineage>
</organism>
<dbReference type="Proteomes" id="UP001162031">
    <property type="component" value="Unassembled WGS sequence"/>
</dbReference>
<sequence length="866" mass="95612">MTSDGRVSRVVARLLRPFQRDSPSPKHSATASSRPTSCSLSFSSRSSTSNSNSNSNSSSSSSTTSPPPRRRPTTAIRVVFPLKLSANGVPETVLMPPAFFRYLRTIVEQTVALSAGHSAATRASHRTSRDTCTRTRREWRWRREYRTKTLEKLLAVLTEDSRDGDGFASALGRRPAKPVPLASAVQALLQLWKCCLRILNVLAQDDSEGPFPAGSRHTIAHGIDATTAAAFAVRDKRRQLQQTVLTVLALVVRRQELDALFVAVGHGGCPSHKPIGDDVVGPQRRRRRSVSRAARRRSWSSSSSSNAATNKRTSLSSTLLRPCAARPSARTDLRLCDSVHRLLELHQLTLPYAFDAVQSALALPTPCGELQQDLLAALVATSYTRVPQLRSHMLDHLRTRVPLAAGCSARSLSGSFVDSRGRSACEAQRRYTPYDWHTRTYPQCLEVLQAVNRDDRWAPVADLLTRLMADADGCRWTLAQLLEQLTGPQVTGRTDWKGLPGAAVLHDASLELALRLYQRELQQCAPAEPDALAAAEDRAADESASTGKADQDAVAALKPAAYFMDQVTAMMHENVAFLHDYVTALFQATNYVVPHHVALCLQYVDQLMHAFPAFFANASTASSSSPSPSSLPLTDVATIHSATAHVLPRQQSCADGETLRYVFSCLLESEHFEILKATELFLLQRFTGLSRAVQRELIDVFAAHFPRLFLHWNHDVRYCYHHMLLYLTYPGNRLVLGAKSDEALMGAKAAWLFEIPGLVRHESSANWDAFDEPLYQLVTRYVHLSKRRAQPPGQTHAPSTWVDAVSDDILQRAMSEYKTHVGKYFGLAQQISMHRRVPTPVFSVSTGETATVDVDADRLCTSAILA</sequence>
<reference evidence="2" key="1">
    <citation type="submission" date="2022-12" db="EMBL/GenBank/DDBJ databases">
        <authorList>
            <person name="Webb A."/>
        </authorList>
    </citation>
    <scope>NUCLEOTIDE SEQUENCE</scope>
    <source>
        <strain evidence="2">Hp1</strain>
    </source>
</reference>
<accession>A0AAV0TSI9</accession>
<evidence type="ECO:0000313" key="3">
    <source>
        <dbReference type="Proteomes" id="UP001162031"/>
    </source>
</evidence>